<evidence type="ECO:0000256" key="1">
    <source>
        <dbReference type="ARBA" id="ARBA00004141"/>
    </source>
</evidence>
<dbReference type="GO" id="GO:0005319">
    <property type="term" value="F:lipid transporter activity"/>
    <property type="evidence" value="ECO:0007669"/>
    <property type="project" value="TreeGrafter"/>
</dbReference>
<feature type="non-terminal residue" evidence="9">
    <location>
        <position position="492"/>
    </location>
</feature>
<evidence type="ECO:0000256" key="5">
    <source>
        <dbReference type="ARBA" id="ARBA00022989"/>
    </source>
</evidence>
<evidence type="ECO:0000256" key="7">
    <source>
        <dbReference type="SAM" id="Phobius"/>
    </source>
</evidence>
<dbReference type="EMBL" id="VJMH01000471">
    <property type="protein sequence ID" value="KAF0716019.1"/>
    <property type="molecule type" value="Genomic_DNA"/>
</dbReference>
<dbReference type="InterPro" id="IPR013525">
    <property type="entry name" value="ABC2_TM"/>
</dbReference>
<name>A0A6A4ZT09_9STRA</name>
<feature type="domain" description="ABC-2 type transporter transmembrane" evidence="8">
    <location>
        <begin position="385"/>
        <end position="488"/>
    </location>
</feature>
<dbReference type="Pfam" id="PF12698">
    <property type="entry name" value="ABC2_membrane_3"/>
    <property type="match status" value="1"/>
</dbReference>
<dbReference type="PANTHER" id="PTHR19229:SF36">
    <property type="entry name" value="ATP-BINDING CASSETTE SUB-FAMILY A MEMBER 2"/>
    <property type="match status" value="1"/>
</dbReference>
<gene>
    <name evidence="9" type="ORF">As57867_003061</name>
</gene>
<dbReference type="GO" id="GO:0140359">
    <property type="term" value="F:ABC-type transporter activity"/>
    <property type="evidence" value="ECO:0007669"/>
    <property type="project" value="InterPro"/>
</dbReference>
<organism evidence="9">
    <name type="scientific">Aphanomyces stellatus</name>
    <dbReference type="NCBI Taxonomy" id="120398"/>
    <lineage>
        <taxon>Eukaryota</taxon>
        <taxon>Sar</taxon>
        <taxon>Stramenopiles</taxon>
        <taxon>Oomycota</taxon>
        <taxon>Saprolegniomycetes</taxon>
        <taxon>Saprolegniales</taxon>
        <taxon>Verrucalvaceae</taxon>
        <taxon>Aphanomyces</taxon>
    </lineage>
</organism>
<dbReference type="OrthoDB" id="163081at2759"/>
<keyword evidence="2" id="KW-0813">Transport</keyword>
<proteinExistence type="predicted"/>
<evidence type="ECO:0000256" key="3">
    <source>
        <dbReference type="ARBA" id="ARBA00022692"/>
    </source>
</evidence>
<evidence type="ECO:0000256" key="4">
    <source>
        <dbReference type="ARBA" id="ARBA00022737"/>
    </source>
</evidence>
<dbReference type="AlphaFoldDB" id="A0A6A4ZT09"/>
<evidence type="ECO:0000259" key="8">
    <source>
        <dbReference type="Pfam" id="PF12698"/>
    </source>
</evidence>
<keyword evidence="5 7" id="KW-1133">Transmembrane helix</keyword>
<evidence type="ECO:0000256" key="6">
    <source>
        <dbReference type="ARBA" id="ARBA00023136"/>
    </source>
</evidence>
<evidence type="ECO:0000256" key="2">
    <source>
        <dbReference type="ARBA" id="ARBA00022448"/>
    </source>
</evidence>
<sequence>MSGGSDIHSAPLMESSALPPMRRGYTKTLLWKNVIIKKRHPIKWALEVLLPVALILLMGYLKTLTNDVVVPDGWANDDVADKDGKNGTSYSLFATDSISNIPFPKYYQTEGTMSGLLMQMATKTWNQRTDAALLSTEQNATCAAASFAGNVSTDANSPNAWPVQCRDKIVPYKLAIAPDNDFTRKYFLQTITKWYPRVPLDPNQTLVVPALADSVMFFKDESALNAYVISGSYGKGFDTPKVSAAIVFTTVPSTLGTVGDIQYSLRLNSTLGRGGATGDIPRTNLKAYNPLQRSITTDSYTRYAKSGFMTYQTLVTRFALCVPDWDAQSSSTSGNCTQDKSVMAGNVVSDIKLVSTQLQADVNALLTVAAYMKATQKQFNFNAVPLSSLSALAAPLRQMPQPVGGAAVFAFPIQSFTSSPFFNQVKDFFGLVFVISYLHALSSVLVALITEKETKARELMKILGVHESAIVLSWYITYGLVFITAAILQAVA</sequence>
<accession>A0A6A4ZT09</accession>
<evidence type="ECO:0000313" key="9">
    <source>
        <dbReference type="EMBL" id="KAF0716019.1"/>
    </source>
</evidence>
<protein>
    <recommendedName>
        <fullName evidence="8">ABC-2 type transporter transmembrane domain-containing protein</fullName>
    </recommendedName>
</protein>
<keyword evidence="3 7" id="KW-0812">Transmembrane</keyword>
<keyword evidence="6 7" id="KW-0472">Membrane</keyword>
<comment type="subcellular location">
    <subcellularLocation>
        <location evidence="1">Membrane</location>
        <topology evidence="1">Multi-pass membrane protein</topology>
    </subcellularLocation>
</comment>
<reference evidence="9" key="1">
    <citation type="submission" date="2019-06" db="EMBL/GenBank/DDBJ databases">
        <title>Genomics analysis of Aphanomyces spp. identifies a new class of oomycete effector associated with host adaptation.</title>
        <authorList>
            <person name="Gaulin E."/>
        </authorList>
    </citation>
    <scope>NUCLEOTIDE SEQUENCE</scope>
    <source>
        <strain evidence="9">CBS 578.67</strain>
    </source>
</reference>
<comment type="caution">
    <text evidence="9">The sequence shown here is derived from an EMBL/GenBank/DDBJ whole genome shotgun (WGS) entry which is preliminary data.</text>
</comment>
<feature type="transmembrane region" description="Helical" evidence="7">
    <location>
        <begin position="428"/>
        <end position="449"/>
    </location>
</feature>
<keyword evidence="4" id="KW-0677">Repeat</keyword>
<dbReference type="InterPro" id="IPR026082">
    <property type="entry name" value="ABCA"/>
</dbReference>
<dbReference type="PANTHER" id="PTHR19229">
    <property type="entry name" value="ATP-BINDING CASSETTE TRANSPORTER SUBFAMILY A ABCA"/>
    <property type="match status" value="1"/>
</dbReference>
<feature type="transmembrane region" description="Helical" evidence="7">
    <location>
        <begin position="470"/>
        <end position="491"/>
    </location>
</feature>
<dbReference type="GO" id="GO:0016020">
    <property type="term" value="C:membrane"/>
    <property type="evidence" value="ECO:0007669"/>
    <property type="project" value="UniProtKB-SubCell"/>
</dbReference>